<dbReference type="PRINTS" id="PR00111">
    <property type="entry name" value="ABHYDROLASE"/>
</dbReference>
<organism evidence="3 4">
    <name type="scientific">Gramella jeungdoensis</name>
    <dbReference type="NCBI Taxonomy" id="708091"/>
    <lineage>
        <taxon>Bacteria</taxon>
        <taxon>Pseudomonadati</taxon>
        <taxon>Bacteroidota</taxon>
        <taxon>Flavobacteriia</taxon>
        <taxon>Flavobacteriales</taxon>
        <taxon>Flavobacteriaceae</taxon>
        <taxon>Christiangramia</taxon>
    </lineage>
</organism>
<dbReference type="InterPro" id="IPR029058">
    <property type="entry name" value="AB_hydrolase_fold"/>
</dbReference>
<protein>
    <submittedName>
        <fullName evidence="3">Alpha/beta hydrolase</fullName>
    </submittedName>
</protein>
<keyword evidence="1 3" id="KW-0378">Hydrolase</keyword>
<feature type="domain" description="AB hydrolase-1" evidence="2">
    <location>
        <begin position="55"/>
        <end position="154"/>
    </location>
</feature>
<name>A0ABT0Z2E1_9FLAO</name>
<sequence length="286" mass="32293">MALIQMHLRQIQNIIPVILMCLISDPGFGQFPKKTETIRVNEIDMYYEIYGKGEPLLLLHGWTQSSSFWSEYIPTYAQNFKVYAIDLRGHGRTSPLTADFSIKESAQDILELLDHLKIKKVKAIGLSFGALTLLELASSNPERIQAVILIGASHNYTGGENNESDNTFSYENLPKSFVEGLKKIHYHGDSQIKALFNPNFDYQIKLKDEELNTFNFRTLIVNGDRDEILGIDPAFALHKNIPNSALWIVPNTGHIAITGPNLKTFLNNSLNFLNADNKNKTDPNKK</sequence>
<keyword evidence="4" id="KW-1185">Reference proteome</keyword>
<evidence type="ECO:0000256" key="1">
    <source>
        <dbReference type="ARBA" id="ARBA00022801"/>
    </source>
</evidence>
<dbReference type="Proteomes" id="UP001155077">
    <property type="component" value="Unassembled WGS sequence"/>
</dbReference>
<evidence type="ECO:0000313" key="3">
    <source>
        <dbReference type="EMBL" id="MCM8569897.1"/>
    </source>
</evidence>
<accession>A0ABT0Z2E1</accession>
<dbReference type="Gene3D" id="3.40.50.1820">
    <property type="entry name" value="alpha/beta hydrolase"/>
    <property type="match status" value="1"/>
</dbReference>
<dbReference type="SUPFAM" id="SSF53474">
    <property type="entry name" value="alpha/beta-Hydrolases"/>
    <property type="match status" value="1"/>
</dbReference>
<dbReference type="GO" id="GO:0016787">
    <property type="term" value="F:hydrolase activity"/>
    <property type="evidence" value="ECO:0007669"/>
    <property type="project" value="UniProtKB-KW"/>
</dbReference>
<comment type="caution">
    <text evidence="3">The sequence shown here is derived from an EMBL/GenBank/DDBJ whole genome shotgun (WGS) entry which is preliminary data.</text>
</comment>
<dbReference type="PANTHER" id="PTHR43798:SF31">
    <property type="entry name" value="AB HYDROLASE SUPERFAMILY PROTEIN YCLE"/>
    <property type="match status" value="1"/>
</dbReference>
<reference evidence="3" key="1">
    <citation type="submission" date="2022-06" db="EMBL/GenBank/DDBJ databases">
        <title>Gramella sediminis sp. nov., isolated from deep-sea sediment of the Indian Ocean.</title>
        <authorList>
            <person name="Yang L."/>
        </authorList>
    </citation>
    <scope>NUCLEOTIDE SEQUENCE</scope>
    <source>
        <strain evidence="3">HMD3159</strain>
    </source>
</reference>
<dbReference type="EMBL" id="JAMSCK010000003">
    <property type="protein sequence ID" value="MCM8569897.1"/>
    <property type="molecule type" value="Genomic_DNA"/>
</dbReference>
<dbReference type="InterPro" id="IPR050266">
    <property type="entry name" value="AB_hydrolase_sf"/>
</dbReference>
<proteinExistence type="predicted"/>
<dbReference type="Pfam" id="PF00561">
    <property type="entry name" value="Abhydrolase_1"/>
    <property type="match status" value="1"/>
</dbReference>
<dbReference type="PANTHER" id="PTHR43798">
    <property type="entry name" value="MONOACYLGLYCEROL LIPASE"/>
    <property type="match status" value="1"/>
</dbReference>
<evidence type="ECO:0000313" key="4">
    <source>
        <dbReference type="Proteomes" id="UP001155077"/>
    </source>
</evidence>
<dbReference type="InterPro" id="IPR000073">
    <property type="entry name" value="AB_hydrolase_1"/>
</dbReference>
<dbReference type="RefSeq" id="WP_252113426.1">
    <property type="nucleotide sequence ID" value="NZ_JAMSCK010000003.1"/>
</dbReference>
<evidence type="ECO:0000259" key="2">
    <source>
        <dbReference type="Pfam" id="PF00561"/>
    </source>
</evidence>
<gene>
    <name evidence="3" type="ORF">NE848_10935</name>
</gene>